<keyword evidence="1" id="KW-0472">Membrane</keyword>
<feature type="transmembrane region" description="Helical" evidence="1">
    <location>
        <begin position="58"/>
        <end position="77"/>
    </location>
</feature>
<dbReference type="STRING" id="1826909.A5893_10960"/>
<dbReference type="AlphaFoldDB" id="A0A179DDY7"/>
<dbReference type="Proteomes" id="UP000078459">
    <property type="component" value="Unassembled WGS sequence"/>
</dbReference>
<protein>
    <recommendedName>
        <fullName evidence="2">CBU-0592-like domain-containing protein</fullName>
    </recommendedName>
</protein>
<evidence type="ECO:0000313" key="4">
    <source>
        <dbReference type="Proteomes" id="UP000078459"/>
    </source>
</evidence>
<comment type="caution">
    <text evidence="3">The sequence shown here is derived from an EMBL/GenBank/DDBJ whole genome shotgun (WGS) entry which is preliminary data.</text>
</comment>
<organism evidence="3 4">
    <name type="scientific">Pedobacter psychrophilus</name>
    <dbReference type="NCBI Taxonomy" id="1826909"/>
    <lineage>
        <taxon>Bacteria</taxon>
        <taxon>Pseudomonadati</taxon>
        <taxon>Bacteroidota</taxon>
        <taxon>Sphingobacteriia</taxon>
        <taxon>Sphingobacteriales</taxon>
        <taxon>Sphingobacteriaceae</taxon>
        <taxon>Pedobacter</taxon>
    </lineage>
</organism>
<feature type="transmembrane region" description="Helical" evidence="1">
    <location>
        <begin position="34"/>
        <end position="52"/>
    </location>
</feature>
<feature type="domain" description="CBU-0592-like" evidence="2">
    <location>
        <begin position="5"/>
        <end position="76"/>
    </location>
</feature>
<keyword evidence="4" id="KW-1185">Reference proteome</keyword>
<dbReference type="Pfam" id="PF26604">
    <property type="entry name" value="CBU_0592"/>
    <property type="match status" value="1"/>
</dbReference>
<reference evidence="3 4" key="1">
    <citation type="submission" date="2016-04" db="EMBL/GenBank/DDBJ databases">
        <authorList>
            <person name="Evans L.H."/>
            <person name="Alamgir A."/>
            <person name="Owens N."/>
            <person name="Weber N.D."/>
            <person name="Virtaneva K."/>
            <person name="Barbian K."/>
            <person name="Babar A."/>
            <person name="Rosenke K."/>
        </authorList>
    </citation>
    <scope>NUCLEOTIDE SEQUENCE [LARGE SCALE GENOMIC DNA]</scope>
    <source>
        <strain evidence="3 4">CCM 8644</strain>
    </source>
</reference>
<dbReference type="NCBIfam" id="NF047864">
    <property type="entry name" value="CBU_0592_membra"/>
    <property type="match status" value="1"/>
</dbReference>
<gene>
    <name evidence="3" type="ORF">A5893_10960</name>
</gene>
<keyword evidence="1" id="KW-0812">Transmembrane</keyword>
<evidence type="ECO:0000313" key="3">
    <source>
        <dbReference type="EMBL" id="OAQ39178.1"/>
    </source>
</evidence>
<proteinExistence type="predicted"/>
<dbReference type="EMBL" id="LWHJ01000028">
    <property type="protein sequence ID" value="OAQ39178.1"/>
    <property type="molecule type" value="Genomic_DNA"/>
</dbReference>
<dbReference type="OrthoDB" id="798534at2"/>
<reference evidence="3 4" key="2">
    <citation type="submission" date="2016-06" db="EMBL/GenBank/DDBJ databases">
        <title>Pedobacter psychrophilus sp. nov., isolated from Antarctic fragmentary rock.</title>
        <authorList>
            <person name="Svec P."/>
        </authorList>
    </citation>
    <scope>NUCLEOTIDE SEQUENCE [LARGE SCALE GENOMIC DNA]</scope>
    <source>
        <strain evidence="3 4">CCM 8644</strain>
    </source>
</reference>
<dbReference type="RefSeq" id="WP_082911421.1">
    <property type="nucleotide sequence ID" value="NZ_LWHJ01000028.1"/>
</dbReference>
<dbReference type="InterPro" id="IPR058058">
    <property type="entry name" value="CBU_0592-like"/>
</dbReference>
<keyword evidence="1" id="KW-1133">Transmembrane helix</keyword>
<evidence type="ECO:0000259" key="2">
    <source>
        <dbReference type="Pfam" id="PF26604"/>
    </source>
</evidence>
<name>A0A179DDY7_9SPHI</name>
<feature type="transmembrane region" description="Helical" evidence="1">
    <location>
        <begin position="6"/>
        <end position="27"/>
    </location>
</feature>
<sequence length="86" mass="9580">MSIENWIASFGVGILLIGFFLNVFGYLDSKSKPYSILNALGGIISCYASWLAEFYPFVVLNSIWSTTAIISLLKSNVSRETTFEKD</sequence>
<evidence type="ECO:0000256" key="1">
    <source>
        <dbReference type="SAM" id="Phobius"/>
    </source>
</evidence>
<accession>A0A179DDY7</accession>